<evidence type="ECO:0000313" key="1">
    <source>
        <dbReference type="EMBL" id="BAN90531.1"/>
    </source>
</evidence>
<sequence>MGQEFFEVCSSTEISVAVTAEKLGYNSLHGHDITVTACYCGPPLDTERIAAALDEALAPARRASLEEAIGERGAIAEDLLVWLASRLPDRIEASRLCLLEARWSRLPRIVRLRLQ</sequence>
<name>U3TDL3_9CREN</name>
<protein>
    <recommendedName>
        <fullName evidence="3">6-pyruvoyl-tetrahydropterin synthase</fullName>
    </recommendedName>
</protein>
<proteinExistence type="predicted"/>
<reference evidence="1 2" key="1">
    <citation type="journal article" date="2013" name="Appl. Environ. Microbiol.">
        <title>Variation of the Virus-Related Elements within Syntenic Genomes of the Hyperthermophilic Archaeon Aeropyrum.</title>
        <authorList>
            <person name="Daifuku T."/>
            <person name="Yoshida T."/>
            <person name="Kitamura T."/>
            <person name="Kawaichi S."/>
            <person name="Inoue T."/>
            <person name="Nomura K."/>
            <person name="Yoshida Y."/>
            <person name="Kuno S."/>
            <person name="Sako Y."/>
        </authorList>
    </citation>
    <scope>NUCLEOTIDE SEQUENCE [LARGE SCALE GENOMIC DNA]</scope>
    <source>
        <strain evidence="1 2">SY1</strain>
    </source>
</reference>
<gene>
    <name evidence="1" type="ORF">ACAM_1062</name>
</gene>
<dbReference type="RefSeq" id="WP_022541803.1">
    <property type="nucleotide sequence ID" value="NC_022521.1"/>
</dbReference>
<dbReference type="GeneID" id="17110979"/>
<dbReference type="STRING" id="1198449.ACAM_1062"/>
<dbReference type="Proteomes" id="UP000016887">
    <property type="component" value="Chromosome"/>
</dbReference>
<dbReference type="KEGG" id="acj:ACAM_1062"/>
<keyword evidence="2" id="KW-1185">Reference proteome</keyword>
<dbReference type="OrthoDB" id="45826at2157"/>
<dbReference type="AlphaFoldDB" id="U3TDL3"/>
<dbReference type="EMBL" id="AP012489">
    <property type="protein sequence ID" value="BAN90531.1"/>
    <property type="molecule type" value="Genomic_DNA"/>
</dbReference>
<evidence type="ECO:0008006" key="3">
    <source>
        <dbReference type="Google" id="ProtNLM"/>
    </source>
</evidence>
<accession>U3TDL3</accession>
<organism evidence="1 2">
    <name type="scientific">Aeropyrum camini SY1 = JCM 12091</name>
    <dbReference type="NCBI Taxonomy" id="1198449"/>
    <lineage>
        <taxon>Archaea</taxon>
        <taxon>Thermoproteota</taxon>
        <taxon>Thermoprotei</taxon>
        <taxon>Desulfurococcales</taxon>
        <taxon>Desulfurococcaceae</taxon>
        <taxon>Aeropyrum</taxon>
    </lineage>
</organism>
<evidence type="ECO:0000313" key="2">
    <source>
        <dbReference type="Proteomes" id="UP000016887"/>
    </source>
</evidence>
<dbReference type="eggNOG" id="arCOG02172">
    <property type="taxonomic scope" value="Archaea"/>
</dbReference>